<feature type="domain" description="PARG helical" evidence="8">
    <location>
        <begin position="204"/>
        <end position="308"/>
    </location>
</feature>
<dbReference type="Pfam" id="PF05028">
    <property type="entry name" value="PARG_cat_C"/>
    <property type="match status" value="1"/>
</dbReference>
<evidence type="ECO:0000256" key="1">
    <source>
        <dbReference type="ARBA" id="ARBA00009545"/>
    </source>
</evidence>
<dbReference type="GO" id="GO:0005737">
    <property type="term" value="C:cytoplasm"/>
    <property type="evidence" value="ECO:0007669"/>
    <property type="project" value="TreeGrafter"/>
</dbReference>
<evidence type="ECO:0000313" key="9">
    <source>
        <dbReference type="EMBL" id="GMT25982.1"/>
    </source>
</evidence>
<evidence type="ECO:0000256" key="6">
    <source>
        <dbReference type="SAM" id="MobiDB-lite"/>
    </source>
</evidence>
<feature type="binding site" evidence="5">
    <location>
        <position position="407"/>
    </location>
    <ligand>
        <name>substrate</name>
    </ligand>
</feature>
<feature type="active site" evidence="4">
    <location>
        <position position="368"/>
    </location>
</feature>
<dbReference type="InterPro" id="IPR048362">
    <property type="entry name" value="PARG_helical"/>
</dbReference>
<dbReference type="PANTHER" id="PTHR12837:SF15">
    <property type="entry name" value="POLY(ADP-RIBOSE) GLYCOHYDROLASE"/>
    <property type="match status" value="1"/>
</dbReference>
<sequence>ASPGGSAESKGKKRASQELDKGDNGPNSSLPTPAKRSPPEKAKDEFCSDGEEAEQLNVAVKKQKNGIKQLMNLWANEEPYVNVEHPRPSASDRAHCCLYDLREAWSDTRPPPPFPAACADPTLGFGKSGYVRLPFGKNDRLSDGTSTRPRFELIFEALRSFAAGVRNIEHIEAGVGTYFAQFKARNLQKMCDQDEDGVEQLLTNISNIAKIALRSSTLFTGPIPLLTVGGPFKSVSMTQEQAACLLAYGFFCAFGPLPRNIEGTFNFLNFSSFHRGPKPIHLQKLKFILAYFKQVYEKMPTGTLTYSRQAWDSANDERRGYDKWDDPLSDLLVTDEGLIEEMDGCLQVDFANQYIGGGVMNSGAVQEEIRFLCCPEMLVSLLLCQVMQPNEAILIQGAQQFSGYTGYSDSTKYVSMEVRRDEPRDRYGRARSYLIAIDAIRFQNVNSQYRQACITREIKKAYAGYMLVGPDAAARPIATGNWGCGVFNGDKELKSLIQLIAASKAGRPMIYITFKDKQFAMFLSQIYDVLKESGITNGVLFDLLINYKPSMNDGYGVFEYLYHELTI</sequence>
<dbReference type="GO" id="GO:1990966">
    <property type="term" value="P:ATP generation from poly-ADP-D-ribose"/>
    <property type="evidence" value="ECO:0007669"/>
    <property type="project" value="TreeGrafter"/>
</dbReference>
<feature type="active site" evidence="4">
    <location>
        <position position="349"/>
    </location>
</feature>
<dbReference type="Pfam" id="PF20811">
    <property type="entry name" value="PARG_cat_N"/>
    <property type="match status" value="1"/>
</dbReference>
<keyword evidence="3" id="KW-0378">Hydrolase</keyword>
<dbReference type="GO" id="GO:0006282">
    <property type="term" value="P:regulation of DNA repair"/>
    <property type="evidence" value="ECO:0007669"/>
    <property type="project" value="InterPro"/>
</dbReference>
<evidence type="ECO:0000313" key="10">
    <source>
        <dbReference type="Proteomes" id="UP001432322"/>
    </source>
</evidence>
<protein>
    <recommendedName>
        <fullName evidence="2">poly(ADP-ribose) glycohydrolase</fullName>
        <ecNumber evidence="2">3.2.1.143</ecNumber>
    </recommendedName>
</protein>
<keyword evidence="10" id="KW-1185">Reference proteome</keyword>
<reference evidence="9" key="1">
    <citation type="submission" date="2023-10" db="EMBL/GenBank/DDBJ databases">
        <title>Genome assembly of Pristionchus species.</title>
        <authorList>
            <person name="Yoshida K."/>
            <person name="Sommer R.J."/>
        </authorList>
    </citation>
    <scope>NUCLEOTIDE SEQUENCE</scope>
    <source>
        <strain evidence="9">RS5133</strain>
    </source>
</reference>
<name>A0AAV5W4Q5_9BILA</name>
<feature type="binding site" evidence="5">
    <location>
        <position position="352"/>
    </location>
    <ligand>
        <name>substrate</name>
    </ligand>
</feature>
<evidence type="ECO:0000256" key="4">
    <source>
        <dbReference type="PIRSR" id="PIRSR607724-1"/>
    </source>
</evidence>
<evidence type="ECO:0000256" key="5">
    <source>
        <dbReference type="PIRSR" id="PIRSR607724-2"/>
    </source>
</evidence>
<gene>
    <name evidence="9" type="ORF">PFISCL1PPCAC_17279</name>
</gene>
<dbReference type="AlphaFoldDB" id="A0AAV5W4Q5"/>
<evidence type="ECO:0000256" key="3">
    <source>
        <dbReference type="ARBA" id="ARBA00022801"/>
    </source>
</evidence>
<feature type="binding site" evidence="5">
    <location>
        <position position="366"/>
    </location>
    <ligand>
        <name>substrate</name>
    </ligand>
</feature>
<dbReference type="PANTHER" id="PTHR12837">
    <property type="entry name" value="POLY ADP-RIBOSE GLYCOHYDROLASE"/>
    <property type="match status" value="1"/>
</dbReference>
<feature type="active site" evidence="4">
    <location>
        <position position="367"/>
    </location>
</feature>
<dbReference type="InterPro" id="IPR046372">
    <property type="entry name" value="PARG_cat_C"/>
</dbReference>
<feature type="region of interest" description="Disordered" evidence="6">
    <location>
        <begin position="1"/>
        <end position="50"/>
    </location>
</feature>
<dbReference type="GO" id="GO:0005634">
    <property type="term" value="C:nucleus"/>
    <property type="evidence" value="ECO:0007669"/>
    <property type="project" value="TreeGrafter"/>
</dbReference>
<evidence type="ECO:0000259" key="8">
    <source>
        <dbReference type="Pfam" id="PF20811"/>
    </source>
</evidence>
<dbReference type="EMBL" id="BTSY01000004">
    <property type="protein sequence ID" value="GMT25982.1"/>
    <property type="molecule type" value="Genomic_DNA"/>
</dbReference>
<comment type="caution">
    <text evidence="9">The sequence shown here is derived from an EMBL/GenBank/DDBJ whole genome shotgun (WGS) entry which is preliminary data.</text>
</comment>
<dbReference type="Proteomes" id="UP001432322">
    <property type="component" value="Unassembled WGS sequence"/>
</dbReference>
<comment type="similarity">
    <text evidence="1">Belongs to the poly(ADP-ribose) glycohydrolase family.</text>
</comment>
<proteinExistence type="inferred from homology"/>
<dbReference type="GO" id="GO:0004649">
    <property type="term" value="F:poly(ADP-ribose) glycohydrolase activity"/>
    <property type="evidence" value="ECO:0007669"/>
    <property type="project" value="UniProtKB-EC"/>
</dbReference>
<dbReference type="GO" id="GO:0009225">
    <property type="term" value="P:nucleotide-sugar metabolic process"/>
    <property type="evidence" value="ECO:0007669"/>
    <property type="project" value="TreeGrafter"/>
</dbReference>
<feature type="non-terminal residue" evidence="9">
    <location>
        <position position="1"/>
    </location>
</feature>
<evidence type="ECO:0000259" key="7">
    <source>
        <dbReference type="Pfam" id="PF05028"/>
    </source>
</evidence>
<dbReference type="GO" id="GO:0005975">
    <property type="term" value="P:carbohydrate metabolic process"/>
    <property type="evidence" value="ECO:0007669"/>
    <property type="project" value="InterPro"/>
</dbReference>
<feature type="compositionally biased region" description="Basic and acidic residues" evidence="6">
    <location>
        <begin position="37"/>
        <end position="46"/>
    </location>
</feature>
<dbReference type="InterPro" id="IPR007724">
    <property type="entry name" value="Poly_GlycHdrlase"/>
</dbReference>
<dbReference type="EC" id="3.2.1.143" evidence="2"/>
<evidence type="ECO:0000256" key="2">
    <source>
        <dbReference type="ARBA" id="ARBA00012255"/>
    </source>
</evidence>
<feature type="domain" description="PARG catalytic Macro" evidence="7">
    <location>
        <begin position="324"/>
        <end position="520"/>
    </location>
</feature>
<organism evidence="9 10">
    <name type="scientific">Pristionchus fissidentatus</name>
    <dbReference type="NCBI Taxonomy" id="1538716"/>
    <lineage>
        <taxon>Eukaryota</taxon>
        <taxon>Metazoa</taxon>
        <taxon>Ecdysozoa</taxon>
        <taxon>Nematoda</taxon>
        <taxon>Chromadorea</taxon>
        <taxon>Rhabditida</taxon>
        <taxon>Rhabditina</taxon>
        <taxon>Diplogasteromorpha</taxon>
        <taxon>Diplogasteroidea</taxon>
        <taxon>Neodiplogasteridae</taxon>
        <taxon>Pristionchus</taxon>
    </lineage>
</organism>
<accession>A0AAV5W4Q5</accession>